<name>A0A7R7VTI7_ASPCH</name>
<evidence type="ECO:0000256" key="1">
    <source>
        <dbReference type="SAM" id="MobiDB-lite"/>
    </source>
</evidence>
<dbReference type="Proteomes" id="UP000637239">
    <property type="component" value="Chromosome 6"/>
</dbReference>
<evidence type="ECO:0000313" key="3">
    <source>
        <dbReference type="Proteomes" id="UP000637239"/>
    </source>
</evidence>
<reference evidence="2" key="2">
    <citation type="submission" date="2021-02" db="EMBL/GenBank/DDBJ databases">
        <title>Aspergillus chevalieri M1 genome sequence.</title>
        <authorList>
            <person name="Kadooka C."/>
            <person name="Mori K."/>
            <person name="Futagami T."/>
        </authorList>
    </citation>
    <scope>NUCLEOTIDE SEQUENCE</scope>
    <source>
        <strain evidence="2">M1</strain>
    </source>
</reference>
<feature type="region of interest" description="Disordered" evidence="1">
    <location>
        <begin position="86"/>
        <end position="222"/>
    </location>
</feature>
<dbReference type="KEGG" id="ache:ACHE_60331A"/>
<feature type="compositionally biased region" description="Polar residues" evidence="1">
    <location>
        <begin position="120"/>
        <end position="130"/>
    </location>
</feature>
<organism evidence="2 3">
    <name type="scientific">Aspergillus chevalieri</name>
    <name type="common">Eurotium chevalieri</name>
    <dbReference type="NCBI Taxonomy" id="182096"/>
    <lineage>
        <taxon>Eukaryota</taxon>
        <taxon>Fungi</taxon>
        <taxon>Dikarya</taxon>
        <taxon>Ascomycota</taxon>
        <taxon>Pezizomycotina</taxon>
        <taxon>Eurotiomycetes</taxon>
        <taxon>Eurotiomycetidae</taxon>
        <taxon>Eurotiales</taxon>
        <taxon>Aspergillaceae</taxon>
        <taxon>Aspergillus</taxon>
        <taxon>Aspergillus subgen. Aspergillus</taxon>
    </lineage>
</organism>
<feature type="compositionally biased region" description="Basic residues" evidence="1">
    <location>
        <begin position="181"/>
        <end position="192"/>
    </location>
</feature>
<feature type="compositionally biased region" description="Polar residues" evidence="1">
    <location>
        <begin position="90"/>
        <end position="109"/>
    </location>
</feature>
<proteinExistence type="predicted"/>
<feature type="compositionally biased region" description="Low complexity" evidence="1">
    <location>
        <begin position="197"/>
        <end position="208"/>
    </location>
</feature>
<dbReference type="AlphaFoldDB" id="A0A7R7VTI7"/>
<dbReference type="GeneID" id="66984803"/>
<sequence>MNPSVEELNECENAGIPAQGTKAENGQLSWPQICFQHEFVLSSHLEMLQSAKSLIQSDDNILRTISSMLDKTNKLMSQFRIVKEQMKANGKQSAPQVDDANSTTTSGSNPPVRKRRARSGDSNENGVESSRLQDSHSRKRKRVEIPGIDEDLRNTTPVSAETEDISEEVQRRLEIKEEQRKRRNAKPEKRKRDKDSLLSNDGSSSLGDTARPKKKRREEQTG</sequence>
<feature type="compositionally biased region" description="Basic and acidic residues" evidence="1">
    <location>
        <begin position="168"/>
        <end position="180"/>
    </location>
</feature>
<accession>A0A7R7VTI7</accession>
<protein>
    <submittedName>
        <fullName evidence="2">Uncharacterized protein</fullName>
    </submittedName>
</protein>
<dbReference type="EMBL" id="AP024421">
    <property type="protein sequence ID" value="BCR90445.1"/>
    <property type="molecule type" value="Genomic_DNA"/>
</dbReference>
<keyword evidence="3" id="KW-1185">Reference proteome</keyword>
<gene>
    <name evidence="2" type="ORF">ACHE_60331A</name>
</gene>
<dbReference type="RefSeq" id="XP_043138967.1">
    <property type="nucleotide sequence ID" value="XM_043281493.1"/>
</dbReference>
<reference evidence="2" key="1">
    <citation type="submission" date="2021-01" db="EMBL/GenBank/DDBJ databases">
        <authorList>
            <consortium name="Aspergillus chevalieri M1 genome sequencing consortium"/>
            <person name="Kazuki M."/>
            <person name="Futagami T."/>
        </authorList>
    </citation>
    <scope>NUCLEOTIDE SEQUENCE</scope>
    <source>
        <strain evidence="2">M1</strain>
    </source>
</reference>
<evidence type="ECO:0000313" key="2">
    <source>
        <dbReference type="EMBL" id="BCR90445.1"/>
    </source>
</evidence>